<gene>
    <name evidence="8" type="primary">hemC</name>
    <name evidence="11" type="ORF">SAMN05660197_1621</name>
</gene>
<dbReference type="Proteomes" id="UP000192602">
    <property type="component" value="Unassembled WGS sequence"/>
</dbReference>
<evidence type="ECO:0000256" key="6">
    <source>
        <dbReference type="ARBA" id="ARBA00023244"/>
    </source>
</evidence>
<evidence type="ECO:0000256" key="3">
    <source>
        <dbReference type="ARBA" id="ARBA00005638"/>
    </source>
</evidence>
<feature type="domain" description="Porphobilinogen deaminase N-terminal" evidence="9">
    <location>
        <begin position="3"/>
        <end position="204"/>
    </location>
</feature>
<dbReference type="Gene3D" id="3.30.160.40">
    <property type="entry name" value="Porphobilinogen deaminase, C-terminal domain"/>
    <property type="match status" value="1"/>
</dbReference>
<dbReference type="FunFam" id="3.40.190.10:FF:000005">
    <property type="entry name" value="Porphobilinogen deaminase"/>
    <property type="match status" value="1"/>
</dbReference>
<dbReference type="PRINTS" id="PR00151">
    <property type="entry name" value="PORPHBDMNASE"/>
</dbReference>
<dbReference type="EC" id="2.5.1.61" evidence="8"/>
<feature type="modified residue" description="S-(dipyrrolylmethanemethyl)cysteine" evidence="8">
    <location>
        <position position="236"/>
    </location>
</feature>
<evidence type="ECO:0000256" key="7">
    <source>
        <dbReference type="ARBA" id="ARBA00048169"/>
    </source>
</evidence>
<evidence type="ECO:0000256" key="8">
    <source>
        <dbReference type="HAMAP-Rule" id="MF_00260"/>
    </source>
</evidence>
<evidence type="ECO:0000259" key="9">
    <source>
        <dbReference type="Pfam" id="PF01379"/>
    </source>
</evidence>
<proteinExistence type="inferred from homology"/>
<dbReference type="PIRSF" id="PIRSF001438">
    <property type="entry name" value="4pyrrol_synth_OHMeBilane_synth"/>
    <property type="match status" value="1"/>
</dbReference>
<dbReference type="GO" id="GO:0005737">
    <property type="term" value="C:cytoplasm"/>
    <property type="evidence" value="ECO:0007669"/>
    <property type="project" value="UniProtKB-UniRule"/>
</dbReference>
<accession>A0A1W1WUD5</accession>
<comment type="cofactor">
    <cofactor evidence="8">
        <name>dipyrromethane</name>
        <dbReference type="ChEBI" id="CHEBI:60342"/>
    </cofactor>
    <text evidence="8">Binds 1 dipyrromethane group covalently.</text>
</comment>
<evidence type="ECO:0000256" key="4">
    <source>
        <dbReference type="ARBA" id="ARBA00011245"/>
    </source>
</evidence>
<evidence type="ECO:0000313" key="12">
    <source>
        <dbReference type="Proteomes" id="UP000192602"/>
    </source>
</evidence>
<comment type="pathway">
    <text evidence="2">Porphyrin-containing compound metabolism; protoporphyrin-IX biosynthesis; coproporphyrinogen-III from 5-aminolevulinate: step 2/4.</text>
</comment>
<comment type="subunit">
    <text evidence="4 8">Monomer.</text>
</comment>
<comment type="similarity">
    <text evidence="3 8">Belongs to the HMBS family.</text>
</comment>
<dbReference type="HAMAP" id="MF_00260">
    <property type="entry name" value="Porphobil_deam"/>
    <property type="match status" value="1"/>
</dbReference>
<dbReference type="PROSITE" id="PS00533">
    <property type="entry name" value="PORPHOBILINOGEN_DEAM"/>
    <property type="match status" value="1"/>
</dbReference>
<organism evidence="11 12">
    <name type="scientific">Nitratiruptor tergarcus DSM 16512</name>
    <dbReference type="NCBI Taxonomy" id="1069081"/>
    <lineage>
        <taxon>Bacteria</taxon>
        <taxon>Pseudomonadati</taxon>
        <taxon>Campylobacterota</taxon>
        <taxon>Epsilonproteobacteria</taxon>
        <taxon>Nautiliales</taxon>
        <taxon>Nitratiruptoraceae</taxon>
        <taxon>Nitratiruptor</taxon>
    </lineage>
</organism>
<evidence type="ECO:0000256" key="5">
    <source>
        <dbReference type="ARBA" id="ARBA00022679"/>
    </source>
</evidence>
<dbReference type="PANTHER" id="PTHR11557:SF0">
    <property type="entry name" value="PORPHOBILINOGEN DEAMINASE"/>
    <property type="match status" value="1"/>
</dbReference>
<dbReference type="InterPro" id="IPR022417">
    <property type="entry name" value="Porphobilin_deaminase_N"/>
</dbReference>
<dbReference type="Pfam" id="PF03900">
    <property type="entry name" value="Porphobil_deamC"/>
    <property type="match status" value="1"/>
</dbReference>
<comment type="function">
    <text evidence="1 8">Tetrapolymerization of the monopyrrole PBG into the hydroxymethylbilane pre-uroporphyrinogen in several discrete steps.</text>
</comment>
<dbReference type="PANTHER" id="PTHR11557">
    <property type="entry name" value="PORPHOBILINOGEN DEAMINASE"/>
    <property type="match status" value="1"/>
</dbReference>
<dbReference type="UniPathway" id="UPA00251">
    <property type="reaction ID" value="UER00319"/>
</dbReference>
<dbReference type="Gene3D" id="3.40.190.10">
    <property type="entry name" value="Periplasmic binding protein-like II"/>
    <property type="match status" value="2"/>
</dbReference>
<reference evidence="12" key="1">
    <citation type="submission" date="2017-04" db="EMBL/GenBank/DDBJ databases">
        <authorList>
            <person name="Varghese N."/>
            <person name="Submissions S."/>
        </authorList>
    </citation>
    <scope>NUCLEOTIDE SEQUENCE [LARGE SCALE GENOMIC DNA]</scope>
    <source>
        <strain evidence="12">DSM 16512</strain>
    </source>
</reference>
<keyword evidence="12" id="KW-1185">Reference proteome</keyword>
<protein>
    <recommendedName>
        <fullName evidence="8">Porphobilinogen deaminase</fullName>
        <shortName evidence="8">PBG</shortName>
        <ecNumber evidence="8">2.5.1.61</ecNumber>
    </recommendedName>
    <alternativeName>
        <fullName evidence="8">Hydroxymethylbilane synthase</fullName>
        <shortName evidence="8">HMBS</shortName>
    </alternativeName>
    <alternativeName>
        <fullName evidence="8">Pre-uroporphyrinogen synthase</fullName>
    </alternativeName>
</protein>
<dbReference type="EMBL" id="FWWZ01000001">
    <property type="protein sequence ID" value="SMC09799.1"/>
    <property type="molecule type" value="Genomic_DNA"/>
</dbReference>
<dbReference type="RefSeq" id="WP_084276052.1">
    <property type="nucleotide sequence ID" value="NZ_AP026671.1"/>
</dbReference>
<name>A0A1W1WUD5_9BACT</name>
<dbReference type="InterPro" id="IPR022418">
    <property type="entry name" value="Porphobilinogen_deaminase_C"/>
</dbReference>
<dbReference type="Pfam" id="PF01379">
    <property type="entry name" value="Porphobil_deam"/>
    <property type="match status" value="1"/>
</dbReference>
<dbReference type="GO" id="GO:0006782">
    <property type="term" value="P:protoporphyrinogen IX biosynthetic process"/>
    <property type="evidence" value="ECO:0007669"/>
    <property type="project" value="UniProtKB-UniRule"/>
</dbReference>
<dbReference type="STRING" id="1069081.SAMN05660197_1621"/>
<dbReference type="NCBIfam" id="TIGR00212">
    <property type="entry name" value="hemC"/>
    <property type="match status" value="1"/>
</dbReference>
<dbReference type="SUPFAM" id="SSF53850">
    <property type="entry name" value="Periplasmic binding protein-like II"/>
    <property type="match status" value="1"/>
</dbReference>
<dbReference type="InterPro" id="IPR000860">
    <property type="entry name" value="HemC"/>
</dbReference>
<dbReference type="FunFam" id="3.40.190.10:FF:000004">
    <property type="entry name" value="Porphobilinogen deaminase"/>
    <property type="match status" value="1"/>
</dbReference>
<evidence type="ECO:0000259" key="10">
    <source>
        <dbReference type="Pfam" id="PF03900"/>
    </source>
</evidence>
<dbReference type="AlphaFoldDB" id="A0A1W1WUD5"/>
<comment type="catalytic activity">
    <reaction evidence="7 8">
        <text>4 porphobilinogen + H2O = hydroxymethylbilane + 4 NH4(+)</text>
        <dbReference type="Rhea" id="RHEA:13185"/>
        <dbReference type="ChEBI" id="CHEBI:15377"/>
        <dbReference type="ChEBI" id="CHEBI:28938"/>
        <dbReference type="ChEBI" id="CHEBI:57845"/>
        <dbReference type="ChEBI" id="CHEBI:58126"/>
        <dbReference type="EC" id="2.5.1.61"/>
    </reaction>
</comment>
<evidence type="ECO:0000256" key="1">
    <source>
        <dbReference type="ARBA" id="ARBA00002869"/>
    </source>
</evidence>
<evidence type="ECO:0000256" key="2">
    <source>
        <dbReference type="ARBA" id="ARBA00004735"/>
    </source>
</evidence>
<dbReference type="CDD" id="cd13646">
    <property type="entry name" value="PBP2_EcHMBS_like"/>
    <property type="match status" value="1"/>
</dbReference>
<feature type="domain" description="Porphobilinogen deaminase C-terminal" evidence="10">
    <location>
        <begin position="222"/>
        <end position="290"/>
    </location>
</feature>
<sequence>MRLIIATRGSKLALWQSNHIKSLLEDMGHEVELQIFKTKGDKILDTPLALIGGKGLFTKELEDAMLRGEAHLAVHSLKDVPTQLPQGLMLGAITKREVVNDAFLSEKYESIEDLPPNAVVGTTSLRRRMQLLHYRPDLQIKDLRGNVDTRIKKLKNGEFDAIILAYAGLKRLGFLESVRFVKPIDENLMIPAMGQAALGIECVPEVLEVVETLNDKKSQIETEIEREFVDTLQGGCQVPIGVRAQLLDNGDIITKAVIGMPDGSELLKDKIIGNVENYSDLGKELAQSMIENGAQEILKRAEEIAFAEHKR</sequence>
<evidence type="ECO:0000313" key="11">
    <source>
        <dbReference type="EMBL" id="SMC09799.1"/>
    </source>
</evidence>
<comment type="miscellaneous">
    <text evidence="8">The porphobilinogen subunits are added to the dipyrromethane group.</text>
</comment>
<dbReference type="GO" id="GO:0004418">
    <property type="term" value="F:hydroxymethylbilane synthase activity"/>
    <property type="evidence" value="ECO:0007669"/>
    <property type="project" value="UniProtKB-UniRule"/>
</dbReference>
<dbReference type="OrthoDB" id="9810298at2"/>
<dbReference type="SUPFAM" id="SSF54782">
    <property type="entry name" value="Porphobilinogen deaminase (hydroxymethylbilane synthase), C-terminal domain"/>
    <property type="match status" value="1"/>
</dbReference>
<dbReference type="InterPro" id="IPR036803">
    <property type="entry name" value="Porphobilinogen_deaminase_C_sf"/>
</dbReference>
<dbReference type="InterPro" id="IPR022419">
    <property type="entry name" value="Porphobilin_deaminase_cofac_BS"/>
</dbReference>
<keyword evidence="5 8" id="KW-0808">Transferase</keyword>
<keyword evidence="6 8" id="KW-0627">Porphyrin biosynthesis</keyword>